<organism evidence="2 3">
    <name type="scientific">Priestia taiwanensis</name>
    <dbReference type="NCBI Taxonomy" id="1347902"/>
    <lineage>
        <taxon>Bacteria</taxon>
        <taxon>Bacillati</taxon>
        <taxon>Bacillota</taxon>
        <taxon>Bacilli</taxon>
        <taxon>Bacillales</taxon>
        <taxon>Bacillaceae</taxon>
        <taxon>Priestia</taxon>
    </lineage>
</organism>
<dbReference type="AlphaFoldDB" id="A0A917ANC5"/>
<evidence type="ECO:0000256" key="1">
    <source>
        <dbReference type="SAM" id="Phobius"/>
    </source>
</evidence>
<reference evidence="2" key="1">
    <citation type="journal article" date="2014" name="Int. J. Syst. Evol. Microbiol.">
        <title>Complete genome sequence of Corynebacterium casei LMG S-19264T (=DSM 44701T), isolated from a smear-ripened cheese.</title>
        <authorList>
            <consortium name="US DOE Joint Genome Institute (JGI-PGF)"/>
            <person name="Walter F."/>
            <person name="Albersmeier A."/>
            <person name="Kalinowski J."/>
            <person name="Ruckert C."/>
        </authorList>
    </citation>
    <scope>NUCLEOTIDE SEQUENCE</scope>
    <source>
        <strain evidence="2">CGMCC 1.12698</strain>
    </source>
</reference>
<gene>
    <name evidence="2" type="ORF">GCM10007140_07790</name>
</gene>
<reference evidence="2" key="2">
    <citation type="submission" date="2020-09" db="EMBL/GenBank/DDBJ databases">
        <authorList>
            <person name="Sun Q."/>
            <person name="Zhou Y."/>
        </authorList>
    </citation>
    <scope>NUCLEOTIDE SEQUENCE</scope>
    <source>
        <strain evidence="2">CGMCC 1.12698</strain>
    </source>
</reference>
<dbReference type="Proteomes" id="UP000605259">
    <property type="component" value="Unassembled WGS sequence"/>
</dbReference>
<comment type="caution">
    <text evidence="2">The sequence shown here is derived from an EMBL/GenBank/DDBJ whole genome shotgun (WGS) entry which is preliminary data.</text>
</comment>
<sequence length="51" mass="6028">MEQPIMDTYKENQETTSFEVILDKMTAHTFYLFLVLAIPVILHMLYSLFSN</sequence>
<proteinExistence type="predicted"/>
<evidence type="ECO:0000313" key="2">
    <source>
        <dbReference type="EMBL" id="GGE59863.1"/>
    </source>
</evidence>
<keyword evidence="3" id="KW-1185">Reference proteome</keyword>
<evidence type="ECO:0000313" key="3">
    <source>
        <dbReference type="Proteomes" id="UP000605259"/>
    </source>
</evidence>
<feature type="transmembrane region" description="Helical" evidence="1">
    <location>
        <begin position="30"/>
        <end position="49"/>
    </location>
</feature>
<accession>A0A917ANC5</accession>
<keyword evidence="1" id="KW-1133">Transmembrane helix</keyword>
<protein>
    <submittedName>
        <fullName evidence="2">Uncharacterized protein</fullName>
    </submittedName>
</protein>
<dbReference type="EMBL" id="BMFK01000001">
    <property type="protein sequence ID" value="GGE59863.1"/>
    <property type="molecule type" value="Genomic_DNA"/>
</dbReference>
<keyword evidence="1" id="KW-0812">Transmembrane</keyword>
<name>A0A917ANC5_9BACI</name>
<keyword evidence="1" id="KW-0472">Membrane</keyword>